<dbReference type="EMBL" id="CP002879">
    <property type="protein sequence ID" value="AEI81602.1"/>
    <property type="molecule type" value="Genomic_DNA"/>
</dbReference>
<reference evidence="1 2" key="1">
    <citation type="journal article" date="2011" name="J. Bacteriol.">
        <title>Complete genome sequence of the type strain Cupriavidus necator N-1.</title>
        <authorList>
            <person name="Poehlein A."/>
            <person name="Kusian B."/>
            <person name="Friedrich B."/>
            <person name="Daniel R."/>
            <person name="Bowien B."/>
        </authorList>
    </citation>
    <scope>NUCLEOTIDE SEQUENCE [LARGE SCALE GENOMIC DNA]</scope>
    <source>
        <strain evidence="2">ATCC 43291 / DSM 13513 / CCUG 52238 / LMG 8453 / N-1</strain>
        <plasmid evidence="1 2">pBB1</plasmid>
    </source>
</reference>
<keyword evidence="1" id="KW-0614">Plasmid</keyword>
<gene>
    <name evidence="1" type="ordered locus">CNE_BB1p01750</name>
</gene>
<dbReference type="KEGG" id="cnc:CNE_BB1p01750"/>
<organism evidence="1 2">
    <name type="scientific">Cupriavidus necator (strain ATCC 43291 / DSM 13513 / CCUG 52238 / LMG 8453 / N-1)</name>
    <name type="common">Ralstonia eutropha</name>
    <dbReference type="NCBI Taxonomy" id="1042878"/>
    <lineage>
        <taxon>Bacteria</taxon>
        <taxon>Pseudomonadati</taxon>
        <taxon>Pseudomonadota</taxon>
        <taxon>Betaproteobacteria</taxon>
        <taxon>Burkholderiales</taxon>
        <taxon>Burkholderiaceae</taxon>
        <taxon>Cupriavidus</taxon>
    </lineage>
</organism>
<geneLocation type="plasmid" evidence="1 2">
    <name>pBB1</name>
</geneLocation>
<sequence length="50" mass="5709">MAGKLWVPERRDIIWIDCNPQGGRETWRQAPLEVFAAACEQLNQIIAIAE</sequence>
<evidence type="ECO:0000313" key="2">
    <source>
        <dbReference type="Proteomes" id="UP000006798"/>
    </source>
</evidence>
<evidence type="ECO:0000313" key="1">
    <source>
        <dbReference type="EMBL" id="AEI81602.1"/>
    </source>
</evidence>
<dbReference type="HOGENOM" id="CLU_3116966_0_0_4"/>
<name>F8GVW0_CUPNN</name>
<dbReference type="AlphaFoldDB" id="F8GVW0"/>
<protein>
    <submittedName>
        <fullName evidence="1">Uncharacterized protein</fullName>
    </submittedName>
</protein>
<accession>F8GVW0</accession>
<dbReference type="Proteomes" id="UP000006798">
    <property type="component" value="Plasmid pBB1"/>
</dbReference>
<proteinExistence type="predicted"/>